<dbReference type="EMBL" id="JABAHT010000022">
    <property type="protein sequence ID" value="KAF4669552.1"/>
    <property type="molecule type" value="Genomic_DNA"/>
</dbReference>
<reference evidence="2 3" key="1">
    <citation type="submission" date="2020-04" db="EMBL/GenBank/DDBJ databases">
        <title>Perkinsus olseni comparative genomics.</title>
        <authorList>
            <person name="Bogema D.R."/>
        </authorList>
    </citation>
    <scope>NUCLEOTIDE SEQUENCE [LARGE SCALE GENOMIC DNA]</scope>
    <source>
        <strain evidence="2">ATCC PRA-179</strain>
    </source>
</reference>
<dbReference type="OrthoDB" id="10362557at2759"/>
<dbReference type="AlphaFoldDB" id="A0A7J6MD79"/>
<evidence type="ECO:0000313" key="3">
    <source>
        <dbReference type="Proteomes" id="UP000570595"/>
    </source>
</evidence>
<sequence length="177" mass="19818">MAPVNYQPISSPTGEYAPPRVSLTNYRPLSVQTLAIIMARSALFVLMILCCGCSVVAEPSPQGKYVCDFYPVSGALTFLANSTFNIDILLRGCKISVNGLHHSKPIFERGTEGVYFLPFSYNHTNLLNVVQACHNEKIKISDFAIPIKFFFIVKYDENSIVTEWGQEEGIFDHEEML</sequence>
<comment type="caution">
    <text evidence="2">The sequence shown here is derived from an EMBL/GenBank/DDBJ whole genome shotgun (WGS) entry which is preliminary data.</text>
</comment>
<keyword evidence="1" id="KW-0812">Transmembrane</keyword>
<evidence type="ECO:0000313" key="2">
    <source>
        <dbReference type="EMBL" id="KAF4669552.1"/>
    </source>
</evidence>
<feature type="transmembrane region" description="Helical" evidence="1">
    <location>
        <begin position="34"/>
        <end position="57"/>
    </location>
</feature>
<keyword evidence="1" id="KW-0472">Membrane</keyword>
<gene>
    <name evidence="2" type="ORF">FOZ61_003786</name>
</gene>
<dbReference type="Proteomes" id="UP000570595">
    <property type="component" value="Unassembled WGS sequence"/>
</dbReference>
<keyword evidence="1" id="KW-1133">Transmembrane helix</keyword>
<name>A0A7J6MD79_PEROL</name>
<organism evidence="2 3">
    <name type="scientific">Perkinsus olseni</name>
    <name type="common">Perkinsus atlanticus</name>
    <dbReference type="NCBI Taxonomy" id="32597"/>
    <lineage>
        <taxon>Eukaryota</taxon>
        <taxon>Sar</taxon>
        <taxon>Alveolata</taxon>
        <taxon>Perkinsozoa</taxon>
        <taxon>Perkinsea</taxon>
        <taxon>Perkinsida</taxon>
        <taxon>Perkinsidae</taxon>
        <taxon>Perkinsus</taxon>
    </lineage>
</organism>
<proteinExistence type="predicted"/>
<protein>
    <submittedName>
        <fullName evidence="2">Uncharacterized protein</fullName>
    </submittedName>
</protein>
<evidence type="ECO:0000256" key="1">
    <source>
        <dbReference type="SAM" id="Phobius"/>
    </source>
</evidence>
<accession>A0A7J6MD79</accession>